<organism evidence="2 3">
    <name type="scientific">Rhodoplanes azumiensis</name>
    <dbReference type="NCBI Taxonomy" id="1897628"/>
    <lineage>
        <taxon>Bacteria</taxon>
        <taxon>Pseudomonadati</taxon>
        <taxon>Pseudomonadota</taxon>
        <taxon>Alphaproteobacteria</taxon>
        <taxon>Hyphomicrobiales</taxon>
        <taxon>Nitrobacteraceae</taxon>
        <taxon>Rhodoplanes</taxon>
    </lineage>
</organism>
<keyword evidence="1" id="KW-0732">Signal</keyword>
<evidence type="ECO:0000256" key="1">
    <source>
        <dbReference type="SAM" id="SignalP"/>
    </source>
</evidence>
<gene>
    <name evidence="2" type="ORF">ACFSOX_06155</name>
</gene>
<feature type="signal peptide" evidence="1">
    <location>
        <begin position="1"/>
        <end position="24"/>
    </location>
</feature>
<feature type="chain" id="PRO_5047069818" description="Thioredoxin domain-containing protein" evidence="1">
    <location>
        <begin position="25"/>
        <end position="139"/>
    </location>
</feature>
<evidence type="ECO:0000313" key="3">
    <source>
        <dbReference type="Proteomes" id="UP001597314"/>
    </source>
</evidence>
<proteinExistence type="predicted"/>
<name>A0ABW5AIH8_9BRAD</name>
<evidence type="ECO:0008006" key="4">
    <source>
        <dbReference type="Google" id="ProtNLM"/>
    </source>
</evidence>
<dbReference type="RefSeq" id="WP_378476911.1">
    <property type="nucleotide sequence ID" value="NZ_JBHUIW010000004.1"/>
</dbReference>
<keyword evidence="3" id="KW-1185">Reference proteome</keyword>
<accession>A0ABW5AIH8</accession>
<comment type="caution">
    <text evidence="2">The sequence shown here is derived from an EMBL/GenBank/DDBJ whole genome shotgun (WGS) entry which is preliminary data.</text>
</comment>
<sequence length="139" mass="14817">MPTRRTALALIVAAAAVHVRPVLAAQPVVEILAMGHWPVRKALEPVREVLARYAGRIRVVEMDIEAPDGEKRLKAVGLKGHIPIVVLIDGGKAFKRPDGRTVEFVNFPAAAGNPMGMNGQWSAADLEAALRAALGETAD</sequence>
<dbReference type="Proteomes" id="UP001597314">
    <property type="component" value="Unassembled WGS sequence"/>
</dbReference>
<reference evidence="3" key="1">
    <citation type="journal article" date="2019" name="Int. J. Syst. Evol. Microbiol.">
        <title>The Global Catalogue of Microorganisms (GCM) 10K type strain sequencing project: providing services to taxonomists for standard genome sequencing and annotation.</title>
        <authorList>
            <consortium name="The Broad Institute Genomics Platform"/>
            <consortium name="The Broad Institute Genome Sequencing Center for Infectious Disease"/>
            <person name="Wu L."/>
            <person name="Ma J."/>
        </authorList>
    </citation>
    <scope>NUCLEOTIDE SEQUENCE [LARGE SCALE GENOMIC DNA]</scope>
    <source>
        <strain evidence="3">CGMCC 1.6774</strain>
    </source>
</reference>
<evidence type="ECO:0000313" key="2">
    <source>
        <dbReference type="EMBL" id="MFD2181729.1"/>
    </source>
</evidence>
<protein>
    <recommendedName>
        <fullName evidence="4">Thioredoxin domain-containing protein</fullName>
    </recommendedName>
</protein>
<dbReference type="EMBL" id="JBHUIW010000004">
    <property type="protein sequence ID" value="MFD2181729.1"/>
    <property type="molecule type" value="Genomic_DNA"/>
</dbReference>